<evidence type="ECO:0000313" key="6">
    <source>
        <dbReference type="Proteomes" id="UP000253975"/>
    </source>
</evidence>
<sequence>MAERTNVPEIRFAGFTDPWEQRKFSEIVDVCSGRDYKHLNEGPIPVYGTGGYMTSVCEALSHNRDAVGIGRKGTIDKPYLLKAPFWTVDTLFYAIPKPDINLEFALCSFLNVDWKSKDESTGLPSLSKEAINETVLRVPNAVEQNHLGSFFTDLDSLITLHQRKHDKLVQLKKSMLDKMFPKPGETEPKIRFAGFTDPWEQRKLGELCTFSKGHGYSKADIRDAGTPLILYGRLYTQFESRIEEVDTFAVEQDGSILSRGNEVIVPASGETAEDIAVASSVRRSGIILGGDLNVVTPTSKLDPDYTALAITYSKAHDDLAKRAQGKSVVHVHGNDIAEVEVSYPSESEQKRISSVVLNLDSLITLHQRKLGLLRNTKKSLLDRMFV</sequence>
<dbReference type="InterPro" id="IPR044946">
    <property type="entry name" value="Restrct_endonuc_typeI_TRD_sf"/>
</dbReference>
<dbReference type="PANTHER" id="PTHR30408:SF12">
    <property type="entry name" value="TYPE I RESTRICTION ENZYME MJAVIII SPECIFICITY SUBUNIT"/>
    <property type="match status" value="1"/>
</dbReference>
<dbReference type="AlphaFoldDB" id="A0A369LIZ3"/>
<gene>
    <name evidence="5" type="ORF">C1881_06405</name>
</gene>
<dbReference type="InterPro" id="IPR000055">
    <property type="entry name" value="Restrct_endonuc_typeI_TRD"/>
</dbReference>
<evidence type="ECO:0000313" key="5">
    <source>
        <dbReference type="EMBL" id="RDB58196.1"/>
    </source>
</evidence>
<dbReference type="Gene3D" id="3.90.220.20">
    <property type="entry name" value="DNA methylase specificity domains"/>
    <property type="match status" value="2"/>
</dbReference>
<dbReference type="GO" id="GO:0009307">
    <property type="term" value="P:DNA restriction-modification system"/>
    <property type="evidence" value="ECO:0007669"/>
    <property type="project" value="UniProtKB-KW"/>
</dbReference>
<dbReference type="PANTHER" id="PTHR30408">
    <property type="entry name" value="TYPE-1 RESTRICTION ENZYME ECOKI SPECIFICITY PROTEIN"/>
    <property type="match status" value="1"/>
</dbReference>
<evidence type="ECO:0000256" key="3">
    <source>
        <dbReference type="ARBA" id="ARBA00023125"/>
    </source>
</evidence>
<dbReference type="Proteomes" id="UP000253975">
    <property type="component" value="Unassembled WGS sequence"/>
</dbReference>
<dbReference type="SUPFAM" id="SSF116734">
    <property type="entry name" value="DNA methylase specificity domain"/>
    <property type="match status" value="2"/>
</dbReference>
<organism evidence="5 6">
    <name type="scientific">Slackia isoflavoniconvertens</name>
    <dbReference type="NCBI Taxonomy" id="572010"/>
    <lineage>
        <taxon>Bacteria</taxon>
        <taxon>Bacillati</taxon>
        <taxon>Actinomycetota</taxon>
        <taxon>Coriobacteriia</taxon>
        <taxon>Eggerthellales</taxon>
        <taxon>Eggerthellaceae</taxon>
        <taxon>Slackia</taxon>
    </lineage>
</organism>
<keyword evidence="2" id="KW-0680">Restriction system</keyword>
<name>A0A369LIZ3_9ACTN</name>
<keyword evidence="5" id="KW-0378">Hydrolase</keyword>
<protein>
    <submittedName>
        <fullName evidence="5">Restriction endonuclease subunit S</fullName>
    </submittedName>
</protein>
<dbReference type="EMBL" id="PPTO01000009">
    <property type="protein sequence ID" value="RDB58196.1"/>
    <property type="molecule type" value="Genomic_DNA"/>
</dbReference>
<dbReference type="GO" id="GO:0004519">
    <property type="term" value="F:endonuclease activity"/>
    <property type="evidence" value="ECO:0007669"/>
    <property type="project" value="UniProtKB-KW"/>
</dbReference>
<keyword evidence="5" id="KW-0255">Endonuclease</keyword>
<keyword evidence="5" id="KW-0540">Nuclease</keyword>
<dbReference type="CDD" id="cd17288">
    <property type="entry name" value="RMtype1_S_LlaAI06ORF1089P_TRD1-CR1_like"/>
    <property type="match status" value="1"/>
</dbReference>
<evidence type="ECO:0000256" key="1">
    <source>
        <dbReference type="ARBA" id="ARBA00010923"/>
    </source>
</evidence>
<dbReference type="Pfam" id="PF01420">
    <property type="entry name" value="Methylase_S"/>
    <property type="match status" value="2"/>
</dbReference>
<evidence type="ECO:0000259" key="4">
    <source>
        <dbReference type="Pfam" id="PF01420"/>
    </source>
</evidence>
<evidence type="ECO:0000256" key="2">
    <source>
        <dbReference type="ARBA" id="ARBA00022747"/>
    </source>
</evidence>
<reference evidence="5 6" key="1">
    <citation type="journal article" date="2018" name="Elife">
        <title>Discovery and characterization of a prevalent human gut bacterial enzyme sufficient for the inactivation of a family of plant toxins.</title>
        <authorList>
            <person name="Koppel N."/>
            <person name="Bisanz J.E."/>
            <person name="Pandelia M.E."/>
            <person name="Turnbaugh P.J."/>
            <person name="Balskus E.P."/>
        </authorList>
    </citation>
    <scope>NUCLEOTIDE SEQUENCE [LARGE SCALE GENOMIC DNA]</scope>
    <source>
        <strain evidence="5 6">OB21 GAM31</strain>
    </source>
</reference>
<comment type="caution">
    <text evidence="5">The sequence shown here is derived from an EMBL/GenBank/DDBJ whole genome shotgun (WGS) entry which is preliminary data.</text>
</comment>
<feature type="domain" description="Type I restriction modification DNA specificity" evidence="4">
    <location>
        <begin position="17"/>
        <end position="168"/>
    </location>
</feature>
<feature type="domain" description="Type I restriction modification DNA specificity" evidence="4">
    <location>
        <begin position="197"/>
        <end position="370"/>
    </location>
</feature>
<keyword evidence="3" id="KW-0238">DNA-binding</keyword>
<dbReference type="InterPro" id="IPR052021">
    <property type="entry name" value="Type-I_RS_S_subunit"/>
</dbReference>
<accession>A0A369LIZ3</accession>
<comment type="similarity">
    <text evidence="1">Belongs to the type-I restriction system S methylase family.</text>
</comment>
<proteinExistence type="inferred from homology"/>
<dbReference type="GO" id="GO:0003677">
    <property type="term" value="F:DNA binding"/>
    <property type="evidence" value="ECO:0007669"/>
    <property type="project" value="UniProtKB-KW"/>
</dbReference>